<evidence type="ECO:0000313" key="2">
    <source>
        <dbReference type="Proteomes" id="UP000254220"/>
    </source>
</evidence>
<dbReference type="EC" id="2.7.1.-" evidence="1"/>
<name>A0A379XTV2_SALER</name>
<sequence length="46" mass="4939">MNLTTLSRPRAVCLQARFTGRDDTIRQLAQRLAEPGKITDGGGVPG</sequence>
<proteinExistence type="predicted"/>
<accession>A0A379XTV2</accession>
<dbReference type="GO" id="GO:0016740">
    <property type="term" value="F:transferase activity"/>
    <property type="evidence" value="ECO:0007669"/>
    <property type="project" value="UniProtKB-KW"/>
</dbReference>
<organism evidence="1 2">
    <name type="scientific">Salmonella enterica subsp. indica</name>
    <dbReference type="NCBI Taxonomy" id="59207"/>
    <lineage>
        <taxon>Bacteria</taxon>
        <taxon>Pseudomonadati</taxon>
        <taxon>Pseudomonadota</taxon>
        <taxon>Gammaproteobacteria</taxon>
        <taxon>Enterobacterales</taxon>
        <taxon>Enterobacteriaceae</taxon>
        <taxon>Salmonella</taxon>
    </lineage>
</organism>
<reference evidence="1 2" key="1">
    <citation type="submission" date="2018-06" db="EMBL/GenBank/DDBJ databases">
        <authorList>
            <consortium name="Pathogen Informatics"/>
            <person name="Doyle S."/>
        </authorList>
    </citation>
    <scope>NUCLEOTIDE SEQUENCE [LARGE SCALE GENOMIC DNA]</scope>
    <source>
        <strain evidence="1 2">NCTC12420</strain>
    </source>
</reference>
<protein>
    <submittedName>
        <fullName evidence="1">PTS family membrane transport protein</fullName>
        <ecNumber evidence="1">2.7.1.-</ecNumber>
    </submittedName>
</protein>
<gene>
    <name evidence="1" type="primary">mngA</name>
    <name evidence="1" type="ORF">NCTC12420_03265</name>
</gene>
<dbReference type="Proteomes" id="UP000254220">
    <property type="component" value="Unassembled WGS sequence"/>
</dbReference>
<dbReference type="EMBL" id="UGYB01000001">
    <property type="protein sequence ID" value="SUI03462.1"/>
    <property type="molecule type" value="Genomic_DNA"/>
</dbReference>
<evidence type="ECO:0000313" key="1">
    <source>
        <dbReference type="EMBL" id="SUI03462.1"/>
    </source>
</evidence>
<keyword evidence="1" id="KW-0808">Transferase</keyword>
<dbReference type="AlphaFoldDB" id="A0A379XTV2"/>